<organism evidence="2 3">
    <name type="scientific">Candidatus Woesebacteria bacterium GW2011_GWC2_45_9</name>
    <dbReference type="NCBI Taxonomy" id="1618589"/>
    <lineage>
        <taxon>Bacteria</taxon>
        <taxon>Candidatus Woeseibacteriota</taxon>
    </lineage>
</organism>
<dbReference type="PANTHER" id="PTHR34610:SF3">
    <property type="entry name" value="SSL7007 PROTEIN"/>
    <property type="match status" value="1"/>
</dbReference>
<sequence>MKKKRKALKIKVLFNASVVLSGINSPKGDSSKVLRLAKQGKITGVISEIILDEVLRHAAKFNLTGKEVADFCLKVFPEISSAPNEDIVKKYYKTVIDQGDAHILASCEQEKTDYLVTLDKKHLLVLRGKTKGLKIVTPGELIIMVKK</sequence>
<evidence type="ECO:0000313" key="3">
    <source>
        <dbReference type="Proteomes" id="UP000034922"/>
    </source>
</evidence>
<dbReference type="PANTHER" id="PTHR34610">
    <property type="entry name" value="SSL7007 PROTEIN"/>
    <property type="match status" value="1"/>
</dbReference>
<evidence type="ECO:0000259" key="1">
    <source>
        <dbReference type="Pfam" id="PF13470"/>
    </source>
</evidence>
<dbReference type="SUPFAM" id="SSF88723">
    <property type="entry name" value="PIN domain-like"/>
    <property type="match status" value="1"/>
</dbReference>
<accession>A0A0G1N650</accession>
<gene>
    <name evidence="2" type="ORF">UX25_C0054G0006</name>
</gene>
<protein>
    <submittedName>
        <fullName evidence="2">PilT protein domain protein</fullName>
    </submittedName>
</protein>
<evidence type="ECO:0000313" key="2">
    <source>
        <dbReference type="EMBL" id="KKU15762.1"/>
    </source>
</evidence>
<proteinExistence type="predicted"/>
<feature type="domain" description="PIN" evidence="1">
    <location>
        <begin position="11"/>
        <end position="121"/>
    </location>
</feature>
<dbReference type="InterPro" id="IPR002716">
    <property type="entry name" value="PIN_dom"/>
</dbReference>
<dbReference type="Pfam" id="PF13470">
    <property type="entry name" value="PIN_3"/>
    <property type="match status" value="1"/>
</dbReference>
<name>A0A0G1N650_9BACT</name>
<dbReference type="InterPro" id="IPR002850">
    <property type="entry name" value="PIN_toxin-like"/>
</dbReference>
<dbReference type="NCBIfam" id="TIGR00305">
    <property type="entry name" value="putative toxin-antitoxin system toxin component, PIN family"/>
    <property type="match status" value="1"/>
</dbReference>
<comment type="caution">
    <text evidence="2">The sequence shown here is derived from an EMBL/GenBank/DDBJ whole genome shotgun (WGS) entry which is preliminary data.</text>
</comment>
<dbReference type="AlphaFoldDB" id="A0A0G1N650"/>
<dbReference type="Proteomes" id="UP000034922">
    <property type="component" value="Unassembled WGS sequence"/>
</dbReference>
<reference evidence="2 3" key="1">
    <citation type="journal article" date="2015" name="Nature">
        <title>rRNA introns, odd ribosomes, and small enigmatic genomes across a large radiation of phyla.</title>
        <authorList>
            <person name="Brown C.T."/>
            <person name="Hug L.A."/>
            <person name="Thomas B.C."/>
            <person name="Sharon I."/>
            <person name="Castelle C.J."/>
            <person name="Singh A."/>
            <person name="Wilkins M.J."/>
            <person name="Williams K.H."/>
            <person name="Banfield J.F."/>
        </authorList>
    </citation>
    <scope>NUCLEOTIDE SEQUENCE [LARGE SCALE GENOMIC DNA]</scope>
</reference>
<dbReference type="STRING" id="1618589.UX25_C0054G0006"/>
<dbReference type="EMBL" id="LCLM01000054">
    <property type="protein sequence ID" value="KKU15762.1"/>
    <property type="molecule type" value="Genomic_DNA"/>
</dbReference>
<dbReference type="InterPro" id="IPR029060">
    <property type="entry name" value="PIN-like_dom_sf"/>
</dbReference>